<evidence type="ECO:0000313" key="18">
    <source>
        <dbReference type="Proteomes" id="UP000198795"/>
    </source>
</evidence>
<dbReference type="InterPro" id="IPR018163">
    <property type="entry name" value="Thr/Ala-tRNA-synth_IIc_edit"/>
</dbReference>
<keyword evidence="12 14" id="KW-0030">Aminoacyl-tRNA synthetase</keyword>
<dbReference type="InterPro" id="IPR006195">
    <property type="entry name" value="aa-tRNA-synth_II"/>
</dbReference>
<protein>
    <recommendedName>
        <fullName evidence="14">Threonine--tRNA ligase</fullName>
        <ecNumber evidence="14">6.1.1.3</ecNumber>
    </recommendedName>
    <alternativeName>
        <fullName evidence="14">Threonyl-tRNA synthetase</fullName>
        <shortName evidence="14">ThrRS</shortName>
    </alternativeName>
</protein>
<evidence type="ECO:0000256" key="5">
    <source>
        <dbReference type="ARBA" id="ARBA00022598"/>
    </source>
</evidence>
<comment type="caution">
    <text evidence="14">Lacks conserved residue(s) required for the propagation of feature annotation.</text>
</comment>
<dbReference type="SUPFAM" id="SSF55681">
    <property type="entry name" value="Class II aaRS and biotin synthetases"/>
    <property type="match status" value="1"/>
</dbReference>
<keyword evidence="11 14" id="KW-0648">Protein biosynthesis</keyword>
<comment type="cofactor">
    <cofactor evidence="14">
        <name>Zn(2+)</name>
        <dbReference type="ChEBI" id="CHEBI:29105"/>
    </cofactor>
    <text evidence="14">Binds 1 zinc ion per subunit.</text>
</comment>
<dbReference type="Pfam" id="PF07973">
    <property type="entry name" value="tRNA_SAD"/>
    <property type="match status" value="1"/>
</dbReference>
<proteinExistence type="inferred from homology"/>
<evidence type="ECO:0000256" key="2">
    <source>
        <dbReference type="ARBA" id="ARBA00011738"/>
    </source>
</evidence>
<organism evidence="17 18">
    <name type="scientific">Filomicrobium insigne</name>
    <dbReference type="NCBI Taxonomy" id="418854"/>
    <lineage>
        <taxon>Bacteria</taxon>
        <taxon>Pseudomonadati</taxon>
        <taxon>Pseudomonadota</taxon>
        <taxon>Alphaproteobacteria</taxon>
        <taxon>Hyphomicrobiales</taxon>
        <taxon>Hyphomicrobiaceae</taxon>
        <taxon>Filomicrobium</taxon>
    </lineage>
</organism>
<keyword evidence="6 14" id="KW-0479">Metal-binding</keyword>
<dbReference type="Pfam" id="PF03129">
    <property type="entry name" value="HGTP_anticodon"/>
    <property type="match status" value="1"/>
</dbReference>
<evidence type="ECO:0000256" key="10">
    <source>
        <dbReference type="ARBA" id="ARBA00022884"/>
    </source>
</evidence>
<evidence type="ECO:0000259" key="16">
    <source>
        <dbReference type="PROSITE" id="PS51880"/>
    </source>
</evidence>
<dbReference type="Gene3D" id="3.10.20.30">
    <property type="match status" value="1"/>
</dbReference>
<dbReference type="InterPro" id="IPR036621">
    <property type="entry name" value="Anticodon-bd_dom_sf"/>
</dbReference>
<keyword evidence="18" id="KW-1185">Reference proteome</keyword>
<dbReference type="InterPro" id="IPR047246">
    <property type="entry name" value="ThrRS_anticodon"/>
</dbReference>
<dbReference type="InterPro" id="IPR002320">
    <property type="entry name" value="Thr-tRNA-ligase_IIa"/>
</dbReference>
<dbReference type="SMART" id="SM00863">
    <property type="entry name" value="tRNA_SAD"/>
    <property type="match status" value="1"/>
</dbReference>
<keyword evidence="8 14" id="KW-0862">Zinc</keyword>
<dbReference type="Pfam" id="PF02824">
    <property type="entry name" value="TGS"/>
    <property type="match status" value="1"/>
</dbReference>
<dbReference type="Gene3D" id="3.40.50.800">
    <property type="entry name" value="Anticodon-binding domain"/>
    <property type="match status" value="1"/>
</dbReference>
<gene>
    <name evidence="14" type="primary">thrS</name>
    <name evidence="17" type="ORF">SAMN04488061_2761</name>
</gene>
<dbReference type="RefSeq" id="WP_090229349.1">
    <property type="nucleotide sequence ID" value="NZ_FNJC01000003.1"/>
</dbReference>
<comment type="subcellular location">
    <subcellularLocation>
        <location evidence="14">Cytoplasm</location>
    </subcellularLocation>
</comment>
<dbReference type="SUPFAM" id="SSF52954">
    <property type="entry name" value="Class II aaRS ABD-related"/>
    <property type="match status" value="1"/>
</dbReference>
<keyword evidence="5 14" id="KW-0436">Ligase</keyword>
<evidence type="ECO:0000259" key="15">
    <source>
        <dbReference type="PROSITE" id="PS50862"/>
    </source>
</evidence>
<dbReference type="PROSITE" id="PS51880">
    <property type="entry name" value="TGS"/>
    <property type="match status" value="1"/>
</dbReference>
<evidence type="ECO:0000256" key="12">
    <source>
        <dbReference type="ARBA" id="ARBA00023146"/>
    </source>
</evidence>
<dbReference type="SUPFAM" id="SSF55186">
    <property type="entry name" value="ThrRS/AlaRS common domain"/>
    <property type="match status" value="1"/>
</dbReference>
<evidence type="ECO:0000256" key="3">
    <source>
        <dbReference type="ARBA" id="ARBA00022490"/>
    </source>
</evidence>
<accession>A0A1H0RLC9</accession>
<dbReference type="NCBIfam" id="TIGR00418">
    <property type="entry name" value="thrS"/>
    <property type="match status" value="1"/>
</dbReference>
<evidence type="ECO:0000256" key="14">
    <source>
        <dbReference type="HAMAP-Rule" id="MF_00184"/>
    </source>
</evidence>
<feature type="binding site" evidence="14">
    <location>
        <position position="388"/>
    </location>
    <ligand>
        <name>Zn(2+)</name>
        <dbReference type="ChEBI" id="CHEBI:29105"/>
        <note>catalytic</note>
    </ligand>
</feature>
<dbReference type="Gene3D" id="3.30.54.20">
    <property type="match status" value="1"/>
</dbReference>
<feature type="binding site" evidence="14">
    <location>
        <position position="337"/>
    </location>
    <ligand>
        <name>Zn(2+)</name>
        <dbReference type="ChEBI" id="CHEBI:29105"/>
        <note>catalytic</note>
    </ligand>
</feature>
<dbReference type="Pfam" id="PF00587">
    <property type="entry name" value="tRNA-synt_2b"/>
    <property type="match status" value="1"/>
</dbReference>
<comment type="catalytic activity">
    <reaction evidence="13 14">
        <text>tRNA(Thr) + L-threonine + ATP = L-threonyl-tRNA(Thr) + AMP + diphosphate + H(+)</text>
        <dbReference type="Rhea" id="RHEA:24624"/>
        <dbReference type="Rhea" id="RHEA-COMP:9670"/>
        <dbReference type="Rhea" id="RHEA-COMP:9704"/>
        <dbReference type="ChEBI" id="CHEBI:15378"/>
        <dbReference type="ChEBI" id="CHEBI:30616"/>
        <dbReference type="ChEBI" id="CHEBI:33019"/>
        <dbReference type="ChEBI" id="CHEBI:57926"/>
        <dbReference type="ChEBI" id="CHEBI:78442"/>
        <dbReference type="ChEBI" id="CHEBI:78534"/>
        <dbReference type="ChEBI" id="CHEBI:456215"/>
        <dbReference type="EC" id="6.1.1.3"/>
    </reaction>
</comment>
<dbReference type="HAMAP" id="MF_00184">
    <property type="entry name" value="Thr_tRNA_synth"/>
    <property type="match status" value="1"/>
</dbReference>
<comment type="similarity">
    <text evidence="1 14">Belongs to the class-II aminoacyl-tRNA synthetase family.</text>
</comment>
<dbReference type="InterPro" id="IPR012947">
    <property type="entry name" value="tRNA_SAD"/>
</dbReference>
<dbReference type="InterPro" id="IPR002314">
    <property type="entry name" value="aa-tRNA-synt_IIb"/>
</dbReference>
<dbReference type="SUPFAM" id="SSF81271">
    <property type="entry name" value="TGS-like"/>
    <property type="match status" value="1"/>
</dbReference>
<keyword evidence="3 14" id="KW-0963">Cytoplasm</keyword>
<evidence type="ECO:0000256" key="7">
    <source>
        <dbReference type="ARBA" id="ARBA00022741"/>
    </source>
</evidence>
<dbReference type="PANTHER" id="PTHR11451:SF44">
    <property type="entry name" value="THREONINE--TRNA LIGASE, CHLOROPLASTIC_MITOCHONDRIAL 2"/>
    <property type="match status" value="1"/>
</dbReference>
<dbReference type="Gene3D" id="3.30.930.10">
    <property type="entry name" value="Bira Bifunctional Protein, Domain 2"/>
    <property type="match status" value="1"/>
</dbReference>
<keyword evidence="4 14" id="KW-0820">tRNA-binding</keyword>
<dbReference type="InterPro" id="IPR045864">
    <property type="entry name" value="aa-tRNA-synth_II/BPL/LPL"/>
</dbReference>
<evidence type="ECO:0000256" key="6">
    <source>
        <dbReference type="ARBA" id="ARBA00022723"/>
    </source>
</evidence>
<evidence type="ECO:0000256" key="8">
    <source>
        <dbReference type="ARBA" id="ARBA00022833"/>
    </source>
</evidence>
<dbReference type="Gene3D" id="3.30.980.10">
    <property type="entry name" value="Threonyl-trna Synthetase, Chain A, domain 2"/>
    <property type="match status" value="1"/>
</dbReference>
<name>A0A1H0RLC9_9HYPH</name>
<evidence type="ECO:0000256" key="4">
    <source>
        <dbReference type="ARBA" id="ARBA00022555"/>
    </source>
</evidence>
<dbReference type="InterPro" id="IPR012675">
    <property type="entry name" value="Beta-grasp_dom_sf"/>
</dbReference>
<evidence type="ECO:0000256" key="11">
    <source>
        <dbReference type="ARBA" id="ARBA00022917"/>
    </source>
</evidence>
<feature type="domain" description="TGS" evidence="16">
    <location>
        <begin position="1"/>
        <end position="63"/>
    </location>
</feature>
<dbReference type="InterPro" id="IPR012676">
    <property type="entry name" value="TGS-like"/>
</dbReference>
<keyword evidence="7 14" id="KW-0547">Nucleotide-binding</keyword>
<feature type="binding site" evidence="14">
    <location>
        <position position="520"/>
    </location>
    <ligand>
        <name>Zn(2+)</name>
        <dbReference type="ChEBI" id="CHEBI:29105"/>
        <note>catalytic</note>
    </ligand>
</feature>
<dbReference type="CDD" id="cd00771">
    <property type="entry name" value="ThrRS_core"/>
    <property type="match status" value="1"/>
</dbReference>
<dbReference type="PROSITE" id="PS50862">
    <property type="entry name" value="AA_TRNA_LIGASE_II"/>
    <property type="match status" value="1"/>
</dbReference>
<comment type="subunit">
    <text evidence="2 14">Homodimer.</text>
</comment>
<dbReference type="InterPro" id="IPR004095">
    <property type="entry name" value="TGS"/>
</dbReference>
<keyword evidence="10 14" id="KW-0694">RNA-binding</keyword>
<dbReference type="CDD" id="cd00860">
    <property type="entry name" value="ThrRS_anticodon"/>
    <property type="match status" value="1"/>
</dbReference>
<dbReference type="CDD" id="cd01667">
    <property type="entry name" value="TGS_ThrRS"/>
    <property type="match status" value="1"/>
</dbReference>
<evidence type="ECO:0000256" key="13">
    <source>
        <dbReference type="ARBA" id="ARBA00049515"/>
    </source>
</evidence>
<dbReference type="PANTHER" id="PTHR11451">
    <property type="entry name" value="THREONINE-TRNA LIGASE"/>
    <property type="match status" value="1"/>
</dbReference>
<evidence type="ECO:0000256" key="1">
    <source>
        <dbReference type="ARBA" id="ARBA00008226"/>
    </source>
</evidence>
<dbReference type="EMBL" id="FNJC01000003">
    <property type="protein sequence ID" value="SDP29826.1"/>
    <property type="molecule type" value="Genomic_DNA"/>
</dbReference>
<keyword evidence="9 14" id="KW-0067">ATP-binding</keyword>
<dbReference type="Proteomes" id="UP000198795">
    <property type="component" value="Unassembled WGS sequence"/>
</dbReference>
<reference evidence="17 18" key="1">
    <citation type="submission" date="2016-10" db="EMBL/GenBank/DDBJ databases">
        <authorList>
            <person name="Varghese N."/>
            <person name="Submissions S."/>
        </authorList>
    </citation>
    <scope>NUCLEOTIDE SEQUENCE [LARGE SCALE GENOMIC DNA]</scope>
    <source>
        <strain evidence="17 18">CGMCC 1.6497</strain>
    </source>
</reference>
<evidence type="ECO:0000256" key="9">
    <source>
        <dbReference type="ARBA" id="ARBA00022840"/>
    </source>
</evidence>
<dbReference type="EC" id="6.1.1.3" evidence="14"/>
<dbReference type="PRINTS" id="PR01047">
    <property type="entry name" value="TRNASYNTHTHR"/>
</dbReference>
<sequence>MADITLTFPDGAARSYPKGITGAQLAEAISKSLAKKAVAIVRDGELSDLSDPINEDTQVRIVTRTDPEALELIRHDAAHVMAEAVQELYPGTQVTIGPVIANGFYYDFAKNEPFHPEDLAAIEAKMHEIIARNAPFTKEIWSRDKAKSYFDGKGESYKVELVDAIPEGQDLKIYRQGDWLDLCRGPHMASTGQIGKSFKLMKIAGAYWRGDSNNPMLQRIYGTAWASDKELADYLTMLEEAEKRDHRRLGREMDLFHFQEEAPGSVFWHAKGWTLFQTLISYMRRRQADAGYVEVNSPDMMEKHFWELSGHWENYGENMFTTTLPDERVFCCKPMNCPGHVQIFKHGLKSYRDLPVKIAEFGKVHRYEPSGALHGLMRVRHFTQDDAHIFISEDQLEDECLKINELMLSIYEDFGFQEIVVKLSTRPEKRVGDDALWDRAEAVMSKVLERIEREGAGRIKTSINPGEGAFYGPKFEYVLRDAIGRDWQCGTTQVDFNLASRLGAFYIDANSEKKTPVMIHRAMFGSLERFTGILIENYAGHFPLWLAPVQVVVATIVSEADDYAREVVAELQSAGLRVEIDTRNEKINLKVREHSLQKIPVILVVGKREAEEAKVSIRRLGSQAQQVMPLSEAIGVLTREAVAPDQRRELAPVKEPA</sequence>
<dbReference type="InterPro" id="IPR033728">
    <property type="entry name" value="ThrRS_core"/>
</dbReference>
<evidence type="ECO:0000313" key="17">
    <source>
        <dbReference type="EMBL" id="SDP29826.1"/>
    </source>
</evidence>
<dbReference type="InterPro" id="IPR004154">
    <property type="entry name" value="Anticodon-bd"/>
</dbReference>
<feature type="domain" description="Aminoacyl-transfer RNA synthetases class-II family profile" evidence="15">
    <location>
        <begin position="233"/>
        <end position="543"/>
    </location>
</feature>
<comment type="caution">
    <text evidence="17">The sequence shown here is derived from an EMBL/GenBank/DDBJ whole genome shotgun (WGS) entry which is preliminary data.</text>
</comment>